<feature type="region of interest" description="Disordered" evidence="1">
    <location>
        <begin position="378"/>
        <end position="405"/>
    </location>
</feature>
<feature type="compositionally biased region" description="Basic and acidic residues" evidence="1">
    <location>
        <begin position="302"/>
        <end position="311"/>
    </location>
</feature>
<reference evidence="2" key="1">
    <citation type="submission" date="2014-11" db="EMBL/GenBank/DDBJ databases">
        <authorList>
            <person name="Otto D Thomas"/>
            <person name="Naeem Raeece"/>
        </authorList>
    </citation>
    <scope>NUCLEOTIDE SEQUENCE</scope>
</reference>
<organism evidence="2">
    <name type="scientific">Chromera velia CCMP2878</name>
    <dbReference type="NCBI Taxonomy" id="1169474"/>
    <lineage>
        <taxon>Eukaryota</taxon>
        <taxon>Sar</taxon>
        <taxon>Alveolata</taxon>
        <taxon>Colpodellida</taxon>
        <taxon>Chromeraceae</taxon>
        <taxon>Chromera</taxon>
    </lineage>
</organism>
<dbReference type="AlphaFoldDB" id="A0A0G4HSY1"/>
<evidence type="ECO:0000313" key="2">
    <source>
        <dbReference type="EMBL" id="CEM47455.1"/>
    </source>
</evidence>
<dbReference type="EMBL" id="CDMZ01003750">
    <property type="protein sequence ID" value="CEM47455.1"/>
    <property type="molecule type" value="Genomic_DNA"/>
</dbReference>
<proteinExistence type="predicted"/>
<sequence>MPLRNIGEESYAVLLAAQSNREMDELRAPRTPLTNADFEIMEWKNNSIYTDPYHPERILMLAEQRLMPQEPELLIKGSMTDWQSHPPKEEDGCIDVSVLPCNGSATGAAPAAPQQNGLQSKQIEQPLPWAGVRSMSETDAVPSSAVIDHKGRAMAVPLTVNETPPGSTLKIPSRSRAKPVVTNRCVVAGPAVSFPPIFYSTGTPCSANLLGSAFGPLSAQLRSNPTSFHPESCHPFRPSFPRHSVPSLSQQQQTPQAPFTAERAALSNTLMPPPTLPIPSDDPIEGAPTSSQQSPQASSEGTRVDSEDSRPDTQQPPSKVVLGNTGRQRLKASLAKLAKVDAKAKEKMWEINQLKLASTSDLIKMAQKVGVEVEYRPVGETEQEGAVRKRKAKVQQEGGEEAEHR</sequence>
<evidence type="ECO:0000256" key="1">
    <source>
        <dbReference type="SAM" id="MobiDB-lite"/>
    </source>
</evidence>
<feature type="region of interest" description="Disordered" evidence="1">
    <location>
        <begin position="225"/>
        <end position="327"/>
    </location>
</feature>
<feature type="compositionally biased region" description="Low complexity" evidence="1">
    <location>
        <begin position="287"/>
        <end position="299"/>
    </location>
</feature>
<protein>
    <submittedName>
        <fullName evidence="2">Uncharacterized protein</fullName>
    </submittedName>
</protein>
<dbReference type="PhylomeDB" id="A0A0G4HSY1"/>
<name>A0A0G4HSY1_9ALVE</name>
<feature type="compositionally biased region" description="Low complexity" evidence="1">
    <location>
        <begin position="250"/>
        <end position="261"/>
    </location>
</feature>
<accession>A0A0G4HSY1</accession>
<dbReference type="VEuPathDB" id="CryptoDB:Cvel_1322"/>
<gene>
    <name evidence="2" type="ORF">Cvel_1322</name>
</gene>